<evidence type="ECO:0000313" key="3">
    <source>
        <dbReference type="Proteomes" id="UP001500909"/>
    </source>
</evidence>
<feature type="compositionally biased region" description="Basic and acidic residues" evidence="1">
    <location>
        <begin position="97"/>
        <end position="111"/>
    </location>
</feature>
<accession>A0ABN1BEZ5</accession>
<comment type="caution">
    <text evidence="2">The sequence shown here is derived from an EMBL/GenBank/DDBJ whole genome shotgun (WGS) entry which is preliminary data.</text>
</comment>
<proteinExistence type="predicted"/>
<dbReference type="Proteomes" id="UP001500909">
    <property type="component" value="Unassembled WGS sequence"/>
</dbReference>
<evidence type="ECO:0000256" key="1">
    <source>
        <dbReference type="SAM" id="MobiDB-lite"/>
    </source>
</evidence>
<sequence>MPAPASRAQDIAARLAAADYKPRLSRFPGHIRIEVSVPDAPSEASWRFLLTALERADRFGLEGGADGFTAWAVVWAVPHSRATPGEAPRGKSYGPPRPREGRPDEVDENRK</sequence>
<organism evidence="2 3">
    <name type="scientific">Streptomyces olivaceiscleroticus</name>
    <dbReference type="NCBI Taxonomy" id="68245"/>
    <lineage>
        <taxon>Bacteria</taxon>
        <taxon>Bacillati</taxon>
        <taxon>Actinomycetota</taxon>
        <taxon>Actinomycetes</taxon>
        <taxon>Kitasatosporales</taxon>
        <taxon>Streptomycetaceae</taxon>
        <taxon>Streptomyces</taxon>
    </lineage>
</organism>
<feature type="region of interest" description="Disordered" evidence="1">
    <location>
        <begin position="79"/>
        <end position="111"/>
    </location>
</feature>
<dbReference type="RefSeq" id="WP_346099745.1">
    <property type="nucleotide sequence ID" value="NZ_BAAABY010000057.1"/>
</dbReference>
<dbReference type="EMBL" id="BAAABY010000057">
    <property type="protein sequence ID" value="GAA0496412.1"/>
    <property type="molecule type" value="Genomic_DNA"/>
</dbReference>
<evidence type="ECO:0000313" key="2">
    <source>
        <dbReference type="EMBL" id="GAA0496412.1"/>
    </source>
</evidence>
<protein>
    <submittedName>
        <fullName evidence="2">Uncharacterized protein</fullName>
    </submittedName>
</protein>
<reference evidence="2 3" key="1">
    <citation type="journal article" date="2019" name="Int. J. Syst. Evol. Microbiol.">
        <title>The Global Catalogue of Microorganisms (GCM) 10K type strain sequencing project: providing services to taxonomists for standard genome sequencing and annotation.</title>
        <authorList>
            <consortium name="The Broad Institute Genomics Platform"/>
            <consortium name="The Broad Institute Genome Sequencing Center for Infectious Disease"/>
            <person name="Wu L."/>
            <person name="Ma J."/>
        </authorList>
    </citation>
    <scope>NUCLEOTIDE SEQUENCE [LARGE SCALE GENOMIC DNA]</scope>
    <source>
        <strain evidence="2 3">JCM 4805</strain>
    </source>
</reference>
<gene>
    <name evidence="2" type="ORF">GCM10010361_72340</name>
</gene>
<keyword evidence="3" id="KW-1185">Reference proteome</keyword>
<name>A0ABN1BEZ5_9ACTN</name>